<dbReference type="PIRSF" id="PIRSF005047">
    <property type="entry name" value="UCP005047_YshC"/>
    <property type="match status" value="1"/>
</dbReference>
<dbReference type="Gene3D" id="3.20.20.140">
    <property type="entry name" value="Metal-dependent hydrolases"/>
    <property type="match status" value="1"/>
</dbReference>
<dbReference type="EMBL" id="CP158367">
    <property type="protein sequence ID" value="XBX75666.1"/>
    <property type="molecule type" value="Genomic_DNA"/>
</dbReference>
<dbReference type="InterPro" id="IPR003141">
    <property type="entry name" value="Pol/His_phosphatase_N"/>
</dbReference>
<dbReference type="InterPro" id="IPR016195">
    <property type="entry name" value="Pol/histidinol_Pase-like"/>
</dbReference>
<dbReference type="InterPro" id="IPR047967">
    <property type="entry name" value="PolX_PHP"/>
</dbReference>
<dbReference type="InterPro" id="IPR002054">
    <property type="entry name" value="DNA-dir_DNA_pol_X"/>
</dbReference>
<dbReference type="InterPro" id="IPR004013">
    <property type="entry name" value="PHP_dom"/>
</dbReference>
<reference evidence="3" key="1">
    <citation type="journal article" date="2013" name="Extremophiles">
        <title>Proteinivorax tanatarense gen. nov., sp. nov., an anaerobic, haloalkaliphilic, proteolytic bacterium isolated from a decaying algal bloom, and proposal of Proteinivoraceae fam. nov.</title>
        <authorList>
            <person name="Kevbrin V."/>
            <person name="Boltyanskaya Y."/>
            <person name="Zhilina T."/>
            <person name="Kolganova T."/>
            <person name="Lavrentjeva E."/>
            <person name="Kuznetsov B."/>
        </authorList>
    </citation>
    <scope>NUCLEOTIDE SEQUENCE</scope>
    <source>
        <strain evidence="3">Z-910T</strain>
    </source>
</reference>
<dbReference type="Gene3D" id="3.30.210.10">
    <property type="entry name" value="DNA polymerase, thumb domain"/>
    <property type="match status" value="1"/>
</dbReference>
<reference evidence="3" key="2">
    <citation type="submission" date="2024-06" db="EMBL/GenBank/DDBJ databases">
        <authorList>
            <person name="Petrova K.O."/>
            <person name="Toshchakov S.V."/>
            <person name="Boltjanskaja Y.V."/>
            <person name="Kevbrin V."/>
        </authorList>
    </citation>
    <scope>NUCLEOTIDE SEQUENCE</scope>
    <source>
        <strain evidence="3">Z-910T</strain>
    </source>
</reference>
<dbReference type="SUPFAM" id="SSF89550">
    <property type="entry name" value="PHP domain-like"/>
    <property type="match status" value="1"/>
</dbReference>
<dbReference type="SMART" id="SM00483">
    <property type="entry name" value="POLXc"/>
    <property type="match status" value="1"/>
</dbReference>
<dbReference type="InterPro" id="IPR010996">
    <property type="entry name" value="HHH_MUS81"/>
</dbReference>
<dbReference type="GO" id="GO:0042578">
    <property type="term" value="F:phosphoric ester hydrolase activity"/>
    <property type="evidence" value="ECO:0007669"/>
    <property type="project" value="TreeGrafter"/>
</dbReference>
<dbReference type="CDD" id="cd07436">
    <property type="entry name" value="PHP_PolX"/>
    <property type="match status" value="1"/>
</dbReference>
<dbReference type="PANTHER" id="PTHR36928">
    <property type="entry name" value="PHOSPHATASE YCDX-RELATED"/>
    <property type="match status" value="1"/>
</dbReference>
<dbReference type="Pfam" id="PF14520">
    <property type="entry name" value="HHH_5"/>
    <property type="match status" value="1"/>
</dbReference>
<name>A0AAU7VP25_9FIRM</name>
<dbReference type="PANTHER" id="PTHR36928:SF1">
    <property type="entry name" value="PHOSPHATASE YCDX-RELATED"/>
    <property type="match status" value="1"/>
</dbReference>
<dbReference type="InterPro" id="IPR022311">
    <property type="entry name" value="PolX-like"/>
</dbReference>
<dbReference type="GO" id="GO:0003677">
    <property type="term" value="F:DNA binding"/>
    <property type="evidence" value="ECO:0007669"/>
    <property type="project" value="InterPro"/>
</dbReference>
<dbReference type="SUPFAM" id="SSF81301">
    <property type="entry name" value="Nucleotidyltransferase"/>
    <property type="match status" value="1"/>
</dbReference>
<feature type="domain" description="DNA-directed DNA polymerase X" evidence="2">
    <location>
        <begin position="1"/>
        <end position="294"/>
    </location>
</feature>
<evidence type="ECO:0000259" key="1">
    <source>
        <dbReference type="SMART" id="SM00481"/>
    </source>
</evidence>
<feature type="domain" description="Polymerase/histidinol phosphatase N-terminal" evidence="1">
    <location>
        <begin position="318"/>
        <end position="396"/>
    </location>
</feature>
<dbReference type="SUPFAM" id="SSF47802">
    <property type="entry name" value="DNA polymerase beta, N-terminal domain-like"/>
    <property type="match status" value="1"/>
</dbReference>
<protein>
    <submittedName>
        <fullName evidence="3">PHP domain-containing protein</fullName>
    </submittedName>
</protein>
<evidence type="ECO:0000313" key="3">
    <source>
        <dbReference type="EMBL" id="XBX75666.1"/>
    </source>
</evidence>
<dbReference type="Gene3D" id="1.10.150.110">
    <property type="entry name" value="DNA polymerase beta, N-terminal domain-like"/>
    <property type="match status" value="1"/>
</dbReference>
<dbReference type="SMART" id="SM00481">
    <property type="entry name" value="POLIIIAc"/>
    <property type="match status" value="1"/>
</dbReference>
<sequence>MDNIEVSTILKDIGIYIQLTGENPYKGKSYIKAARTLARANPLSEIIAKNQLTDLPGIGDRLAKEIIDITERGESTKLIKLKKEVPSGLKALTYVTAITPGMAYKLYHNLEVENIRDLLEVIESRKIYKVEGVGDSTVKKIRQSLEDYILKGRQFLLSDGKILYNKVMFKLQFSFNNDAINSVGDFRRNLKLISKIEILVTCTKNVLEKALRESFNDVSAKEKYFEINDYEIPVVIYYCQGKDTGYNLLIKTGNVRHVEELKVAGLSKAKVEKMNEQEIYESLSMQFVPPELREGKKEVSLAKDFKLPKLVRVEDIKGDLHVHTNFSDGLGSLEEMVGKANMIGYDYLAITDHSKSLKIAGGLNKDKFYKQFKEIENIQKDTDILILKGIEVDVLKDGSLDFDEDFLKEFDLVVASIHSNFKMPKEHMTNRLISAIRNPAVHIIGHPSGRLLLKREPYNIDLKAVIEEASSYNKAIEINSSPYRLDLDEEWVRFAKQSGVKISVNTDSHSIEELYNIDLGVSVAKRGWLERKDIINCWKKEKLLGYLRR</sequence>
<dbReference type="GO" id="GO:0008270">
    <property type="term" value="F:zinc ion binding"/>
    <property type="evidence" value="ECO:0007669"/>
    <property type="project" value="TreeGrafter"/>
</dbReference>
<evidence type="ECO:0000259" key="2">
    <source>
        <dbReference type="SMART" id="SM00483"/>
    </source>
</evidence>
<dbReference type="InterPro" id="IPR037160">
    <property type="entry name" value="DNA_Pol_thumb_sf"/>
</dbReference>
<dbReference type="Pfam" id="PF14716">
    <property type="entry name" value="HHH_8"/>
    <property type="match status" value="1"/>
</dbReference>
<dbReference type="FunFam" id="3.20.20.140:FF:000047">
    <property type="entry name" value="PHP domain-containing protein"/>
    <property type="match status" value="1"/>
</dbReference>
<organism evidence="3">
    <name type="scientific">Proteinivorax tanatarense</name>
    <dbReference type="NCBI Taxonomy" id="1260629"/>
    <lineage>
        <taxon>Bacteria</taxon>
        <taxon>Bacillati</taxon>
        <taxon>Bacillota</taxon>
        <taxon>Clostridia</taxon>
        <taxon>Eubacteriales</taxon>
        <taxon>Proteinivoracaceae</taxon>
        <taxon>Proteinivorax</taxon>
    </lineage>
</organism>
<dbReference type="GO" id="GO:0005829">
    <property type="term" value="C:cytosol"/>
    <property type="evidence" value="ECO:0007669"/>
    <property type="project" value="TreeGrafter"/>
</dbReference>
<gene>
    <name evidence="3" type="ORF">PRVXT_000816</name>
</gene>
<accession>A0AAU7VP25</accession>
<dbReference type="Gene3D" id="1.10.150.20">
    <property type="entry name" value="5' to 3' exonuclease, C-terminal subdomain"/>
    <property type="match status" value="1"/>
</dbReference>
<dbReference type="InterPro" id="IPR050243">
    <property type="entry name" value="PHP_phosphatase"/>
</dbReference>
<dbReference type="Pfam" id="PF02811">
    <property type="entry name" value="PHP"/>
    <property type="match status" value="1"/>
</dbReference>
<dbReference type="AlphaFoldDB" id="A0AAU7VP25"/>
<proteinExistence type="predicted"/>
<dbReference type="InterPro" id="IPR043519">
    <property type="entry name" value="NT_sf"/>
</dbReference>
<dbReference type="GO" id="GO:0003887">
    <property type="term" value="F:DNA-directed DNA polymerase activity"/>
    <property type="evidence" value="ECO:0007669"/>
    <property type="project" value="InterPro"/>
</dbReference>
<dbReference type="RefSeq" id="WP_350344409.1">
    <property type="nucleotide sequence ID" value="NZ_CP158367.1"/>
</dbReference>
<dbReference type="InterPro" id="IPR027421">
    <property type="entry name" value="DNA_pol_lamdba_lyase_dom_sf"/>
</dbReference>